<dbReference type="AlphaFoldDB" id="A0AA86VA89"/>
<dbReference type="EMBL" id="OY731401">
    <property type="protein sequence ID" value="CAJ1946860.1"/>
    <property type="molecule type" value="Genomic_DNA"/>
</dbReference>
<evidence type="ECO:0000313" key="1">
    <source>
        <dbReference type="EMBL" id="CAJ1946860.1"/>
    </source>
</evidence>
<proteinExistence type="predicted"/>
<organism evidence="1 2">
    <name type="scientific">Sphenostylis stenocarpa</name>
    <dbReference type="NCBI Taxonomy" id="92480"/>
    <lineage>
        <taxon>Eukaryota</taxon>
        <taxon>Viridiplantae</taxon>
        <taxon>Streptophyta</taxon>
        <taxon>Embryophyta</taxon>
        <taxon>Tracheophyta</taxon>
        <taxon>Spermatophyta</taxon>
        <taxon>Magnoliopsida</taxon>
        <taxon>eudicotyledons</taxon>
        <taxon>Gunneridae</taxon>
        <taxon>Pentapetalae</taxon>
        <taxon>rosids</taxon>
        <taxon>fabids</taxon>
        <taxon>Fabales</taxon>
        <taxon>Fabaceae</taxon>
        <taxon>Papilionoideae</taxon>
        <taxon>50 kb inversion clade</taxon>
        <taxon>NPAAA clade</taxon>
        <taxon>indigoferoid/millettioid clade</taxon>
        <taxon>Phaseoleae</taxon>
        <taxon>Sphenostylis</taxon>
    </lineage>
</organism>
<sequence length="68" mass="8164">MEVSTWEHHFSLRLGRQERATSEDSSSQIQNHQCRGENLGWLQRRARIRFNVKAVEPNRTVWWSWVGK</sequence>
<reference evidence="1" key="1">
    <citation type="submission" date="2023-10" db="EMBL/GenBank/DDBJ databases">
        <authorList>
            <person name="Domelevo Entfellner J.-B."/>
        </authorList>
    </citation>
    <scope>NUCLEOTIDE SEQUENCE</scope>
</reference>
<keyword evidence="2" id="KW-1185">Reference proteome</keyword>
<gene>
    <name evidence="1" type="ORF">AYBTSS11_LOCUS12354</name>
</gene>
<protein>
    <submittedName>
        <fullName evidence="1">Uncharacterized protein</fullName>
    </submittedName>
</protein>
<dbReference type="Proteomes" id="UP001189624">
    <property type="component" value="Chromosome 4"/>
</dbReference>
<name>A0AA86VA89_9FABA</name>
<evidence type="ECO:0000313" key="2">
    <source>
        <dbReference type="Proteomes" id="UP001189624"/>
    </source>
</evidence>
<dbReference type="Gramene" id="rna-AYBTSS11_LOCUS12354">
    <property type="protein sequence ID" value="CAJ1946860.1"/>
    <property type="gene ID" value="gene-AYBTSS11_LOCUS12354"/>
</dbReference>
<accession>A0AA86VA89</accession>